<evidence type="ECO:0000256" key="9">
    <source>
        <dbReference type="ARBA" id="ARBA00022989"/>
    </source>
</evidence>
<evidence type="ECO:0000256" key="17">
    <source>
        <dbReference type="SAM" id="Phobius"/>
    </source>
</evidence>
<evidence type="ECO:0000256" key="6">
    <source>
        <dbReference type="ARBA" id="ARBA00022475"/>
    </source>
</evidence>
<feature type="transmembrane region" description="Helical" evidence="17">
    <location>
        <begin position="6"/>
        <end position="26"/>
    </location>
</feature>
<evidence type="ECO:0000256" key="14">
    <source>
        <dbReference type="ARBA" id="ARBA00030211"/>
    </source>
</evidence>
<reference evidence="18 19" key="1">
    <citation type="journal article" date="2010" name="BMC Genomics">
        <title>Unprecedented loss of ammonia assimilation capability in a urease-encoding bacterial mutualist.</title>
        <authorList>
            <person name="Williams L.E."/>
            <person name="Wernegreen J.J."/>
        </authorList>
    </citation>
    <scope>NUCLEOTIDE SEQUENCE [LARGE SCALE GENOMIC DNA]</scope>
    <source>
        <strain evidence="18 19">BVAF</strain>
    </source>
</reference>
<dbReference type="Pfam" id="PF03626">
    <property type="entry name" value="COX4_pro"/>
    <property type="match status" value="1"/>
</dbReference>
<dbReference type="RefSeq" id="WP_013516566.1">
    <property type="nucleotide sequence ID" value="NC_014909.2"/>
</dbReference>
<keyword evidence="19" id="KW-1185">Reference proteome</keyword>
<dbReference type="KEGG" id="bva:BVAF_243"/>
<keyword evidence="8" id="KW-0249">Electron transport</keyword>
<evidence type="ECO:0000256" key="16">
    <source>
        <dbReference type="ARBA" id="ARBA00032185"/>
    </source>
</evidence>
<sequence length="100" mass="11829">MNNNNSNTSYFIGFVLSLILTIIPFYTIQYNIFDKKILLIITISCALIQIYIHLVYFLHLIHISDRKWIITSLIFTIFIVFILVLGSVWIMTHLHHNLMM</sequence>
<feature type="transmembrane region" description="Helical" evidence="17">
    <location>
        <begin position="38"/>
        <end position="62"/>
    </location>
</feature>
<dbReference type="GO" id="GO:0005886">
    <property type="term" value="C:plasma membrane"/>
    <property type="evidence" value="ECO:0007669"/>
    <property type="project" value="UniProtKB-SubCell"/>
</dbReference>
<evidence type="ECO:0000256" key="15">
    <source>
        <dbReference type="ARBA" id="ARBA00031887"/>
    </source>
</evidence>
<dbReference type="GO" id="GO:0009486">
    <property type="term" value="F:cytochrome bo3 ubiquinol oxidase activity"/>
    <property type="evidence" value="ECO:0007669"/>
    <property type="project" value="InterPro"/>
</dbReference>
<comment type="similarity">
    <text evidence="2">Belongs to the cytochrome c oxidase bacterial subunit 4 family.</text>
</comment>
<evidence type="ECO:0000256" key="4">
    <source>
        <dbReference type="ARBA" id="ARBA00014689"/>
    </source>
</evidence>
<evidence type="ECO:0000256" key="2">
    <source>
        <dbReference type="ARBA" id="ARBA00008079"/>
    </source>
</evidence>
<evidence type="ECO:0000256" key="10">
    <source>
        <dbReference type="ARBA" id="ARBA00023002"/>
    </source>
</evidence>
<name>E8Q625_BLOVB</name>
<dbReference type="PANTHER" id="PTHR36835:SF1">
    <property type="entry name" value="CYTOCHROME BO(3) UBIQUINOL OXIDASE SUBUNIT 4"/>
    <property type="match status" value="1"/>
</dbReference>
<gene>
    <name evidence="18" type="primary">cyoD</name>
    <name evidence="18" type="ordered locus">BVAF_243</name>
</gene>
<evidence type="ECO:0000313" key="19">
    <source>
        <dbReference type="Proteomes" id="UP000007464"/>
    </source>
</evidence>
<dbReference type="HOGENOM" id="CLU_140945_1_1_6"/>
<feature type="transmembrane region" description="Helical" evidence="17">
    <location>
        <begin position="68"/>
        <end position="91"/>
    </location>
</feature>
<evidence type="ECO:0000256" key="12">
    <source>
        <dbReference type="ARBA" id="ARBA00025694"/>
    </source>
</evidence>
<evidence type="ECO:0000256" key="7">
    <source>
        <dbReference type="ARBA" id="ARBA00022692"/>
    </source>
</evidence>
<dbReference type="InterPro" id="IPR005171">
    <property type="entry name" value="Cyt_c_oxidase_su4_prok"/>
</dbReference>
<evidence type="ECO:0000256" key="5">
    <source>
        <dbReference type="ARBA" id="ARBA00022448"/>
    </source>
</evidence>
<keyword evidence="11 17" id="KW-0472">Membrane</keyword>
<evidence type="ECO:0000256" key="11">
    <source>
        <dbReference type="ARBA" id="ARBA00023136"/>
    </source>
</evidence>
<dbReference type="OrthoDB" id="2375888at2"/>
<dbReference type="Proteomes" id="UP000007464">
    <property type="component" value="Chromosome"/>
</dbReference>
<dbReference type="InterPro" id="IPR050968">
    <property type="entry name" value="Cytochrome_c_oxidase_bac_sub4"/>
</dbReference>
<dbReference type="GO" id="GO:0015990">
    <property type="term" value="P:electron transport coupled proton transport"/>
    <property type="evidence" value="ECO:0007669"/>
    <property type="project" value="InterPro"/>
</dbReference>
<dbReference type="GO" id="GO:0009319">
    <property type="term" value="C:cytochrome o ubiquinol oxidase complex"/>
    <property type="evidence" value="ECO:0007669"/>
    <property type="project" value="TreeGrafter"/>
</dbReference>
<keyword evidence="7 17" id="KW-0812">Transmembrane</keyword>
<keyword evidence="6" id="KW-1003">Cell membrane</keyword>
<organism evidence="18 19">
    <name type="scientific">Blochmanniella vafra (strain BVAF)</name>
    <dbReference type="NCBI Taxonomy" id="859654"/>
    <lineage>
        <taxon>Bacteria</taxon>
        <taxon>Pseudomonadati</taxon>
        <taxon>Pseudomonadota</taxon>
        <taxon>Gammaproteobacteria</taxon>
        <taxon>Enterobacterales</taxon>
        <taxon>Enterobacteriaceae</taxon>
        <taxon>ant endosymbionts</taxon>
        <taxon>Candidatus Blochmanniella</taxon>
    </lineage>
</organism>
<evidence type="ECO:0000256" key="3">
    <source>
        <dbReference type="ARBA" id="ARBA00011700"/>
    </source>
</evidence>
<dbReference type="STRING" id="859654.BVAF_243"/>
<accession>E8Q625</accession>
<dbReference type="AlphaFoldDB" id="E8Q625"/>
<keyword evidence="10" id="KW-0560">Oxidoreductase</keyword>
<comment type="subcellular location">
    <subcellularLocation>
        <location evidence="1">Cell membrane</location>
        <topology evidence="1">Multi-pass membrane protein</topology>
    </subcellularLocation>
</comment>
<dbReference type="InterPro" id="IPR014210">
    <property type="entry name" value="Cyt_o_ubiqinol_oxidase_su4"/>
</dbReference>
<dbReference type="GO" id="GO:0019646">
    <property type="term" value="P:aerobic electron transport chain"/>
    <property type="evidence" value="ECO:0007669"/>
    <property type="project" value="TreeGrafter"/>
</dbReference>
<evidence type="ECO:0000256" key="8">
    <source>
        <dbReference type="ARBA" id="ARBA00022982"/>
    </source>
</evidence>
<dbReference type="NCBIfam" id="TIGR02847">
    <property type="entry name" value="CyoD"/>
    <property type="match status" value="1"/>
</dbReference>
<proteinExistence type="inferred from homology"/>
<evidence type="ECO:0000256" key="1">
    <source>
        <dbReference type="ARBA" id="ARBA00004651"/>
    </source>
</evidence>
<comment type="function">
    <text evidence="12">Cytochrome bo(3) ubiquinol terminal oxidase is the component of the aerobic respiratory chain of E.coli that predominates when cells are grown at high aeration. Has proton pump activity across the membrane in addition to electron transfer, pumping 2 protons/electron.</text>
</comment>
<evidence type="ECO:0000313" key="18">
    <source>
        <dbReference type="EMBL" id="ADV33641.1"/>
    </source>
</evidence>
<keyword evidence="9 17" id="KW-1133">Transmembrane helix</keyword>
<dbReference type="PANTHER" id="PTHR36835">
    <property type="entry name" value="CYTOCHROME BO(3) UBIQUINOL OXIDASE SUBUNIT 4"/>
    <property type="match status" value="1"/>
</dbReference>
<evidence type="ECO:0000256" key="13">
    <source>
        <dbReference type="ARBA" id="ARBA00030071"/>
    </source>
</evidence>
<comment type="subunit">
    <text evidence="3">Heterooctamer of two A chains, two B chains, two C chains and two D chains.</text>
</comment>
<keyword evidence="5" id="KW-0813">Transport</keyword>
<dbReference type="EMBL" id="CP002189">
    <property type="protein sequence ID" value="ADV33641.1"/>
    <property type="molecule type" value="Genomic_DNA"/>
</dbReference>
<dbReference type="GO" id="GO:0015078">
    <property type="term" value="F:proton transmembrane transporter activity"/>
    <property type="evidence" value="ECO:0007669"/>
    <property type="project" value="TreeGrafter"/>
</dbReference>
<protein>
    <recommendedName>
        <fullName evidence="4">Cytochrome bo(3) ubiquinol oxidase subunit 4</fullName>
    </recommendedName>
    <alternativeName>
        <fullName evidence="16">Cytochrome o ubiquinol oxidase subunit 4</fullName>
    </alternativeName>
    <alternativeName>
        <fullName evidence="13">Oxidase bo(3) subunit 4</fullName>
    </alternativeName>
    <alternativeName>
        <fullName evidence="14">Ubiquinol oxidase polypeptide IV</fullName>
    </alternativeName>
    <alternativeName>
        <fullName evidence="15">Ubiquinol oxidase subunit 4</fullName>
    </alternativeName>
</protein>